<name>A0A915CUM5_9BILA</name>
<dbReference type="AlphaFoldDB" id="A0A915CUM5"/>
<proteinExistence type="predicted"/>
<feature type="region of interest" description="Disordered" evidence="1">
    <location>
        <begin position="63"/>
        <end position="128"/>
    </location>
</feature>
<evidence type="ECO:0000256" key="1">
    <source>
        <dbReference type="SAM" id="MobiDB-lite"/>
    </source>
</evidence>
<dbReference type="Proteomes" id="UP000887574">
    <property type="component" value="Unplaced"/>
</dbReference>
<dbReference type="WBParaSite" id="jg12792">
    <property type="protein sequence ID" value="jg12792"/>
    <property type="gene ID" value="jg12792"/>
</dbReference>
<evidence type="ECO:0000313" key="3">
    <source>
        <dbReference type="WBParaSite" id="jg12792"/>
    </source>
</evidence>
<sequence length="128" mass="14988">MLRLKNPFAAEKLSALVPYPDQRVQSQMCHRPCLLQLLLYRLFLAQVFLRCRLRIPLRCLLPSLRPNVSDAPPQKKSKKKKSQRDKKSKVARRKKKKHASKGSKTSEDKDGERKRSRILRKRRSTRAA</sequence>
<reference evidence="3" key="1">
    <citation type="submission" date="2022-11" db="UniProtKB">
        <authorList>
            <consortium name="WormBaseParasite"/>
        </authorList>
    </citation>
    <scope>IDENTIFICATION</scope>
</reference>
<evidence type="ECO:0000313" key="2">
    <source>
        <dbReference type="Proteomes" id="UP000887574"/>
    </source>
</evidence>
<feature type="compositionally biased region" description="Basic residues" evidence="1">
    <location>
        <begin position="75"/>
        <end position="101"/>
    </location>
</feature>
<accession>A0A915CUM5</accession>
<protein>
    <submittedName>
        <fullName evidence="3">Uncharacterized protein</fullName>
    </submittedName>
</protein>
<keyword evidence="2" id="KW-1185">Reference proteome</keyword>
<feature type="compositionally biased region" description="Basic residues" evidence="1">
    <location>
        <begin position="114"/>
        <end position="128"/>
    </location>
</feature>
<feature type="compositionally biased region" description="Basic and acidic residues" evidence="1">
    <location>
        <begin position="104"/>
        <end position="113"/>
    </location>
</feature>
<organism evidence="2 3">
    <name type="scientific">Ditylenchus dipsaci</name>
    <dbReference type="NCBI Taxonomy" id="166011"/>
    <lineage>
        <taxon>Eukaryota</taxon>
        <taxon>Metazoa</taxon>
        <taxon>Ecdysozoa</taxon>
        <taxon>Nematoda</taxon>
        <taxon>Chromadorea</taxon>
        <taxon>Rhabditida</taxon>
        <taxon>Tylenchina</taxon>
        <taxon>Tylenchomorpha</taxon>
        <taxon>Sphaerularioidea</taxon>
        <taxon>Anguinidae</taxon>
        <taxon>Anguininae</taxon>
        <taxon>Ditylenchus</taxon>
    </lineage>
</organism>